<dbReference type="Proteomes" id="UP000317238">
    <property type="component" value="Unassembled WGS sequence"/>
</dbReference>
<evidence type="ECO:0000313" key="2">
    <source>
        <dbReference type="Proteomes" id="UP000317238"/>
    </source>
</evidence>
<gene>
    <name evidence="1" type="ORF">Pan14r_54470</name>
</gene>
<dbReference type="RefSeq" id="WP_197204128.1">
    <property type="nucleotide sequence ID" value="NZ_SJPL01000003.1"/>
</dbReference>
<comment type="caution">
    <text evidence="1">The sequence shown here is derived from an EMBL/GenBank/DDBJ whole genome shotgun (WGS) entry which is preliminary data.</text>
</comment>
<proteinExistence type="predicted"/>
<dbReference type="AlphaFoldDB" id="A0A5C5XSC8"/>
<accession>A0A5C5XSC8</accession>
<dbReference type="EMBL" id="SJPL01000003">
    <property type="protein sequence ID" value="TWT64945.1"/>
    <property type="molecule type" value="Genomic_DNA"/>
</dbReference>
<keyword evidence="2" id="KW-1185">Reference proteome</keyword>
<evidence type="ECO:0000313" key="1">
    <source>
        <dbReference type="EMBL" id="TWT64945.1"/>
    </source>
</evidence>
<protein>
    <recommendedName>
        <fullName evidence="3">DUF2262 domain-containing protein</fullName>
    </recommendedName>
</protein>
<reference evidence="1 2" key="1">
    <citation type="submission" date="2019-02" db="EMBL/GenBank/DDBJ databases">
        <title>Deep-cultivation of Planctomycetes and their phenomic and genomic characterization uncovers novel biology.</title>
        <authorList>
            <person name="Wiegand S."/>
            <person name="Jogler M."/>
            <person name="Boedeker C."/>
            <person name="Pinto D."/>
            <person name="Vollmers J."/>
            <person name="Rivas-Marin E."/>
            <person name="Kohn T."/>
            <person name="Peeters S.H."/>
            <person name="Heuer A."/>
            <person name="Rast P."/>
            <person name="Oberbeckmann S."/>
            <person name="Bunk B."/>
            <person name="Jeske O."/>
            <person name="Meyerdierks A."/>
            <person name="Storesund J.E."/>
            <person name="Kallscheuer N."/>
            <person name="Luecker S."/>
            <person name="Lage O.M."/>
            <person name="Pohl T."/>
            <person name="Merkel B.J."/>
            <person name="Hornburger P."/>
            <person name="Mueller R.-W."/>
            <person name="Bruemmer F."/>
            <person name="Labrenz M."/>
            <person name="Spormann A.M."/>
            <person name="Op Den Camp H."/>
            <person name="Overmann J."/>
            <person name="Amann R."/>
            <person name="Jetten M.S.M."/>
            <person name="Mascher T."/>
            <person name="Medema M.H."/>
            <person name="Devos D.P."/>
            <person name="Kaster A.-K."/>
            <person name="Ovreas L."/>
            <person name="Rohde M."/>
            <person name="Galperin M.Y."/>
            <person name="Jogler C."/>
        </authorList>
    </citation>
    <scope>NUCLEOTIDE SEQUENCE [LARGE SCALE GENOMIC DNA]</scope>
    <source>
        <strain evidence="1 2">Pan14r</strain>
    </source>
</reference>
<name>A0A5C5XSC8_9PLAN</name>
<evidence type="ECO:0008006" key="3">
    <source>
        <dbReference type="Google" id="ProtNLM"/>
    </source>
</evidence>
<organism evidence="1 2">
    <name type="scientific">Crateriforma conspicua</name>
    <dbReference type="NCBI Taxonomy" id="2527996"/>
    <lineage>
        <taxon>Bacteria</taxon>
        <taxon>Pseudomonadati</taxon>
        <taxon>Planctomycetota</taxon>
        <taxon>Planctomycetia</taxon>
        <taxon>Planctomycetales</taxon>
        <taxon>Planctomycetaceae</taxon>
        <taxon>Crateriforma</taxon>
    </lineage>
</organism>
<sequence length="136" mass="15855">MKIFELWRKKLYTTQDPVFGEITFDGAYWTARLDSGDSLDLRIWADREGPTKKQTEIYIELSEMFPTLMRNSLEYLASQLEYRESIGGRDLSPYAIDVADKTTDDCDFILEFSPDGDEVYGVEFLDFVPARCYLHH</sequence>